<dbReference type="Gene3D" id="1.10.10.10">
    <property type="entry name" value="Winged helix-like DNA-binding domain superfamily/Winged helix DNA-binding domain"/>
    <property type="match status" value="1"/>
</dbReference>
<dbReference type="InterPro" id="IPR013249">
    <property type="entry name" value="RNA_pol_sigma70_r4_t2"/>
</dbReference>
<gene>
    <name evidence="7" type="ORF">DEA61_00865</name>
    <name evidence="8" type="ORF">EV203_10997</name>
</gene>
<dbReference type="Gene3D" id="1.10.1740.10">
    <property type="match status" value="1"/>
</dbReference>
<dbReference type="InterPro" id="IPR014284">
    <property type="entry name" value="RNA_pol_sigma-70_dom"/>
</dbReference>
<evidence type="ECO:0000313" key="9">
    <source>
        <dbReference type="Proteomes" id="UP000264445"/>
    </source>
</evidence>
<dbReference type="InterPro" id="IPR036388">
    <property type="entry name" value="WH-like_DNA-bd_sf"/>
</dbReference>
<dbReference type="SUPFAM" id="SSF88946">
    <property type="entry name" value="Sigma2 domain of RNA polymerase sigma factors"/>
    <property type="match status" value="1"/>
</dbReference>
<evidence type="ECO:0000259" key="6">
    <source>
        <dbReference type="Pfam" id="PF08281"/>
    </source>
</evidence>
<dbReference type="SUPFAM" id="SSF88659">
    <property type="entry name" value="Sigma3 and sigma4 domains of RNA polymerase sigma factors"/>
    <property type="match status" value="1"/>
</dbReference>
<dbReference type="AlphaFoldDB" id="A0A117KVZ4"/>
<dbReference type="GO" id="GO:0006352">
    <property type="term" value="P:DNA-templated transcription initiation"/>
    <property type="evidence" value="ECO:0007669"/>
    <property type="project" value="InterPro"/>
</dbReference>
<evidence type="ECO:0000256" key="3">
    <source>
        <dbReference type="ARBA" id="ARBA00023082"/>
    </source>
</evidence>
<evidence type="ECO:0000313" key="7">
    <source>
        <dbReference type="EMBL" id="HBT48425.1"/>
    </source>
</evidence>
<comment type="caution">
    <text evidence="8">The sequence shown here is derived from an EMBL/GenBank/DDBJ whole genome shotgun (WGS) entry which is preliminary data.</text>
</comment>
<proteinExistence type="inferred from homology"/>
<keyword evidence="4" id="KW-0804">Transcription</keyword>
<reference evidence="7 9" key="1">
    <citation type="journal article" date="2018" name="Nat. Biotechnol.">
        <title>A standardized bacterial taxonomy based on genome phylogeny substantially revises the tree of life.</title>
        <authorList>
            <person name="Parks D.H."/>
            <person name="Chuvochina M."/>
            <person name="Waite D.W."/>
            <person name="Rinke C."/>
            <person name="Skarshewski A."/>
            <person name="Chaumeil P.A."/>
            <person name="Hugenholtz P."/>
        </authorList>
    </citation>
    <scope>NUCLEOTIDE SEQUENCE [LARGE SCALE GENOMIC DNA]</scope>
    <source>
        <strain evidence="7">UBA12544</strain>
    </source>
</reference>
<dbReference type="InterPro" id="IPR039425">
    <property type="entry name" value="RNA_pol_sigma-70-like"/>
</dbReference>
<dbReference type="Proteomes" id="UP000294886">
    <property type="component" value="Unassembled WGS sequence"/>
</dbReference>
<dbReference type="GO" id="GO:0003677">
    <property type="term" value="F:DNA binding"/>
    <property type="evidence" value="ECO:0007669"/>
    <property type="project" value="InterPro"/>
</dbReference>
<dbReference type="CDD" id="cd06171">
    <property type="entry name" value="Sigma70_r4"/>
    <property type="match status" value="1"/>
</dbReference>
<keyword evidence="3" id="KW-0731">Sigma factor</keyword>
<dbReference type="InterPro" id="IPR013325">
    <property type="entry name" value="RNA_pol_sigma_r2"/>
</dbReference>
<dbReference type="Proteomes" id="UP000264445">
    <property type="component" value="Unassembled WGS sequence"/>
</dbReference>
<dbReference type="Pfam" id="PF04542">
    <property type="entry name" value="Sigma70_r2"/>
    <property type="match status" value="1"/>
</dbReference>
<accession>A0A117KVZ4</accession>
<organism evidence="8 10">
    <name type="scientific">Caldanaerobacter subterraneus</name>
    <dbReference type="NCBI Taxonomy" id="911092"/>
    <lineage>
        <taxon>Bacteria</taxon>
        <taxon>Bacillati</taxon>
        <taxon>Bacillota</taxon>
        <taxon>Clostridia</taxon>
        <taxon>Thermoanaerobacterales</taxon>
        <taxon>Thermoanaerobacteraceae</taxon>
        <taxon>Caldanaerobacter</taxon>
    </lineage>
</organism>
<reference evidence="8 10" key="2">
    <citation type="submission" date="2019-03" db="EMBL/GenBank/DDBJ databases">
        <title>Genomic Encyclopedia of Type Strains, Phase IV (KMG-IV): sequencing the most valuable type-strain genomes for metagenomic binning, comparative biology and taxonomic classification.</title>
        <authorList>
            <person name="Goeker M."/>
        </authorList>
    </citation>
    <scope>NUCLEOTIDE SEQUENCE [LARGE SCALE GENOMIC DNA]</scope>
    <source>
        <strain evidence="8 10">DSM 13054</strain>
    </source>
</reference>
<dbReference type="GO" id="GO:0016987">
    <property type="term" value="F:sigma factor activity"/>
    <property type="evidence" value="ECO:0007669"/>
    <property type="project" value="UniProtKB-KW"/>
</dbReference>
<evidence type="ECO:0000256" key="1">
    <source>
        <dbReference type="ARBA" id="ARBA00010641"/>
    </source>
</evidence>
<dbReference type="RefSeq" id="WP_009609845.1">
    <property type="nucleotide sequence ID" value="NZ_DOLB01000019.1"/>
</dbReference>
<evidence type="ECO:0000256" key="4">
    <source>
        <dbReference type="ARBA" id="ARBA00023163"/>
    </source>
</evidence>
<dbReference type="NCBIfam" id="TIGR02937">
    <property type="entry name" value="sigma70-ECF"/>
    <property type="match status" value="1"/>
</dbReference>
<dbReference type="Pfam" id="PF08281">
    <property type="entry name" value="Sigma70_r4_2"/>
    <property type="match status" value="1"/>
</dbReference>
<dbReference type="EMBL" id="DOLB01000019">
    <property type="protein sequence ID" value="HBT48425.1"/>
    <property type="molecule type" value="Genomic_DNA"/>
</dbReference>
<sequence>MGQEELLERARNGDDEAFSLLIENYEKYVYNVILRIVEEKEEAKDIAQETFIKAYMSIKTFRKDSSFRTWIYRIAVNTAMDYLRKKVRSEVNLVTAAEDELEIKSFQTPEEVIEQKLTVEMVRREISKLPVDYKIALILRDIEGMNYEEIASILKVNLGTVKSRIWRARNLLRERIKSLPEFSGFQERGRE</sequence>
<evidence type="ECO:0000259" key="5">
    <source>
        <dbReference type="Pfam" id="PF04542"/>
    </source>
</evidence>
<feature type="domain" description="RNA polymerase sigma-70 region 2" evidence="5">
    <location>
        <begin position="21"/>
        <end position="88"/>
    </location>
</feature>
<evidence type="ECO:0000256" key="2">
    <source>
        <dbReference type="ARBA" id="ARBA00023015"/>
    </source>
</evidence>
<evidence type="ECO:0000313" key="8">
    <source>
        <dbReference type="EMBL" id="TCO66888.1"/>
    </source>
</evidence>
<dbReference type="PANTHER" id="PTHR43133">
    <property type="entry name" value="RNA POLYMERASE ECF-TYPE SIGMA FACTO"/>
    <property type="match status" value="1"/>
</dbReference>
<dbReference type="EMBL" id="SLWU01000009">
    <property type="protein sequence ID" value="TCO66888.1"/>
    <property type="molecule type" value="Genomic_DNA"/>
</dbReference>
<feature type="domain" description="RNA polymerase sigma factor 70 region 4 type 2" evidence="6">
    <location>
        <begin position="121"/>
        <end position="170"/>
    </location>
</feature>
<dbReference type="InterPro" id="IPR007627">
    <property type="entry name" value="RNA_pol_sigma70_r2"/>
</dbReference>
<keyword evidence="2" id="KW-0805">Transcription regulation</keyword>
<name>A0A117KVZ4_9THEO</name>
<evidence type="ECO:0000313" key="10">
    <source>
        <dbReference type="Proteomes" id="UP000294886"/>
    </source>
</evidence>
<comment type="similarity">
    <text evidence="1">Belongs to the sigma-70 factor family. ECF subfamily.</text>
</comment>
<protein>
    <submittedName>
        <fullName evidence="8">RNA polymerase RpoE-like sigma-24 subunit</fullName>
    </submittedName>
    <submittedName>
        <fullName evidence="7">RNA polymerase subunit sigma</fullName>
    </submittedName>
</protein>
<dbReference type="InterPro" id="IPR013324">
    <property type="entry name" value="RNA_pol_sigma_r3/r4-like"/>
</dbReference>
<dbReference type="PANTHER" id="PTHR43133:SF51">
    <property type="entry name" value="RNA POLYMERASE SIGMA FACTOR"/>
    <property type="match status" value="1"/>
</dbReference>